<dbReference type="InterPro" id="IPR012338">
    <property type="entry name" value="Beta-lactam/transpept-like"/>
</dbReference>
<dbReference type="EC" id="3.-.-.-" evidence="3"/>
<keyword evidence="4" id="KW-1185">Reference proteome</keyword>
<dbReference type="Pfam" id="PF00144">
    <property type="entry name" value="Beta-lactamase"/>
    <property type="match status" value="2"/>
</dbReference>
<protein>
    <submittedName>
        <fullName evidence="3">Serine hydrolase domain-containing protein</fullName>
        <ecNumber evidence="3">3.-.-.-</ecNumber>
    </submittedName>
</protein>
<dbReference type="SUPFAM" id="SSF56601">
    <property type="entry name" value="beta-lactamase/transpeptidase-like"/>
    <property type="match status" value="1"/>
</dbReference>
<evidence type="ECO:0000256" key="1">
    <source>
        <dbReference type="SAM" id="SignalP"/>
    </source>
</evidence>
<dbReference type="InterPro" id="IPR001466">
    <property type="entry name" value="Beta-lactam-related"/>
</dbReference>
<reference evidence="4" key="1">
    <citation type="journal article" date="2019" name="Int. J. Syst. Evol. Microbiol.">
        <title>The Global Catalogue of Microorganisms (GCM) 10K type strain sequencing project: providing services to taxonomists for standard genome sequencing and annotation.</title>
        <authorList>
            <consortium name="The Broad Institute Genomics Platform"/>
            <consortium name="The Broad Institute Genome Sequencing Center for Infectious Disease"/>
            <person name="Wu L."/>
            <person name="Ma J."/>
        </authorList>
    </citation>
    <scope>NUCLEOTIDE SEQUENCE [LARGE SCALE GENOMIC DNA]</scope>
    <source>
        <strain evidence="4">CGMCC 1.10759</strain>
    </source>
</reference>
<dbReference type="InterPro" id="IPR050789">
    <property type="entry name" value="Diverse_Enzym_Activities"/>
</dbReference>
<dbReference type="Gene3D" id="3.40.710.10">
    <property type="entry name" value="DD-peptidase/beta-lactamase superfamily"/>
    <property type="match status" value="1"/>
</dbReference>
<name>A0ABV8SMJ3_9GAMM</name>
<evidence type="ECO:0000313" key="3">
    <source>
        <dbReference type="EMBL" id="MFC4308127.1"/>
    </source>
</evidence>
<organism evidence="3 4">
    <name type="scientific">Steroidobacter flavus</name>
    <dbReference type="NCBI Taxonomy" id="1842136"/>
    <lineage>
        <taxon>Bacteria</taxon>
        <taxon>Pseudomonadati</taxon>
        <taxon>Pseudomonadota</taxon>
        <taxon>Gammaproteobacteria</taxon>
        <taxon>Steroidobacterales</taxon>
        <taxon>Steroidobacteraceae</taxon>
        <taxon>Steroidobacter</taxon>
    </lineage>
</organism>
<feature type="chain" id="PRO_5045298198" evidence="1">
    <location>
        <begin position="21"/>
        <end position="386"/>
    </location>
</feature>
<comment type="caution">
    <text evidence="3">The sequence shown here is derived from an EMBL/GenBank/DDBJ whole genome shotgun (WGS) entry which is preliminary data.</text>
</comment>
<dbReference type="EMBL" id="JBHSDU010000001">
    <property type="protein sequence ID" value="MFC4308127.1"/>
    <property type="molecule type" value="Genomic_DNA"/>
</dbReference>
<dbReference type="Proteomes" id="UP001595904">
    <property type="component" value="Unassembled WGS sequence"/>
</dbReference>
<feature type="signal peptide" evidence="1">
    <location>
        <begin position="1"/>
        <end position="20"/>
    </location>
</feature>
<dbReference type="PANTHER" id="PTHR43283">
    <property type="entry name" value="BETA-LACTAMASE-RELATED"/>
    <property type="match status" value="1"/>
</dbReference>
<proteinExistence type="predicted"/>
<dbReference type="PANTHER" id="PTHR43283:SF7">
    <property type="entry name" value="BETA-LACTAMASE-RELATED DOMAIN-CONTAINING PROTEIN"/>
    <property type="match status" value="1"/>
</dbReference>
<gene>
    <name evidence="3" type="ORF">ACFPN2_03445</name>
</gene>
<feature type="domain" description="Beta-lactamase-related" evidence="2">
    <location>
        <begin position="64"/>
        <end position="211"/>
    </location>
</feature>
<evidence type="ECO:0000313" key="4">
    <source>
        <dbReference type="Proteomes" id="UP001595904"/>
    </source>
</evidence>
<feature type="domain" description="Beta-lactamase-related" evidence="2">
    <location>
        <begin position="217"/>
        <end position="358"/>
    </location>
</feature>
<dbReference type="GO" id="GO:0016787">
    <property type="term" value="F:hydrolase activity"/>
    <property type="evidence" value="ECO:0007669"/>
    <property type="project" value="UniProtKB-KW"/>
</dbReference>
<evidence type="ECO:0000259" key="2">
    <source>
        <dbReference type="Pfam" id="PF00144"/>
    </source>
</evidence>
<keyword evidence="1" id="KW-0732">Signal</keyword>
<dbReference type="RefSeq" id="WP_380594990.1">
    <property type="nucleotide sequence ID" value="NZ_JBHSDU010000001.1"/>
</dbReference>
<accession>A0ABV8SMJ3</accession>
<keyword evidence="3" id="KW-0378">Hydrolase</keyword>
<sequence>MLRSLLVTMLLAAPLSHANAQLVPLPAQAPDVPWPTTEWPVGSLPAQMDTAAFSAAIADAFDNHAPGLGETREVVIIRGGRLIYERAAPGYSTSMRLVSWSMAKSITQALVGVAVAQGKIDIDKPMGSPHWSADDRRSQIPWRQWLQMTDGQRYLEIEAKAIAESDASRKLFGPGRLDVANYCAGLPLIHEPGTHWNYNSCGIVLTADALTRAIVPNPASPEQRRATMMKWMNVSLFDVIGMKPQPEFDATGLLYGSALIYASARDFARFGLLYLRDGMWDGRRVLPEGWVDFARTHGTGQNADIYGAGWWLAPKEGGGRPYPIYVDTGPERDGFSAQGFEGQYTLVVPSKDLIVVRLGMTPEKDLRSGALKDWMGRVARTFPPPP</sequence>